<organism evidence="2 3">
    <name type="scientific">Pseudooctadecabacter jejudonensis</name>
    <dbReference type="NCBI Taxonomy" id="1391910"/>
    <lineage>
        <taxon>Bacteria</taxon>
        <taxon>Pseudomonadati</taxon>
        <taxon>Pseudomonadota</taxon>
        <taxon>Alphaproteobacteria</taxon>
        <taxon>Rhodobacterales</taxon>
        <taxon>Paracoccaceae</taxon>
        <taxon>Pseudooctadecabacter</taxon>
    </lineage>
</organism>
<dbReference type="GO" id="GO:0003688">
    <property type="term" value="F:DNA replication origin binding"/>
    <property type="evidence" value="ECO:0007669"/>
    <property type="project" value="TreeGrafter"/>
</dbReference>
<proteinExistence type="predicted"/>
<dbReference type="OrthoDB" id="7390113at2"/>
<dbReference type="GO" id="GO:0006270">
    <property type="term" value="P:DNA replication initiation"/>
    <property type="evidence" value="ECO:0007669"/>
    <property type="project" value="TreeGrafter"/>
</dbReference>
<dbReference type="InterPro" id="IPR027417">
    <property type="entry name" value="P-loop_NTPase"/>
</dbReference>
<dbReference type="InterPro" id="IPR003593">
    <property type="entry name" value="AAA+_ATPase"/>
</dbReference>
<dbReference type="Gene3D" id="3.40.50.300">
    <property type="entry name" value="P-loop containing nucleotide triphosphate hydrolases"/>
    <property type="match status" value="1"/>
</dbReference>
<evidence type="ECO:0000313" key="2">
    <source>
        <dbReference type="EMBL" id="SLN39543.1"/>
    </source>
</evidence>
<reference evidence="2 3" key="1">
    <citation type="submission" date="2017-03" db="EMBL/GenBank/DDBJ databases">
        <authorList>
            <person name="Afonso C.L."/>
            <person name="Miller P.J."/>
            <person name="Scott M.A."/>
            <person name="Spackman E."/>
            <person name="Goraichik I."/>
            <person name="Dimitrov K.M."/>
            <person name="Suarez D.L."/>
            <person name="Swayne D.E."/>
        </authorList>
    </citation>
    <scope>NUCLEOTIDE SEQUENCE [LARGE SCALE GENOMIC DNA]</scope>
    <source>
        <strain evidence="2 3">CECT 8397</strain>
    </source>
</reference>
<dbReference type="PANTHER" id="PTHR30050">
    <property type="entry name" value="CHROMOSOMAL REPLICATION INITIATOR PROTEIN DNAA"/>
    <property type="match status" value="1"/>
</dbReference>
<evidence type="ECO:0000313" key="3">
    <source>
        <dbReference type="Proteomes" id="UP000193623"/>
    </source>
</evidence>
<name>A0A1Y5SFJ1_9RHOB</name>
<evidence type="ECO:0000259" key="1">
    <source>
        <dbReference type="SMART" id="SM00382"/>
    </source>
</evidence>
<dbReference type="SUPFAM" id="SSF52540">
    <property type="entry name" value="P-loop containing nucleoside triphosphate hydrolases"/>
    <property type="match status" value="1"/>
</dbReference>
<dbReference type="InterPro" id="IPR055199">
    <property type="entry name" value="Hda_lid"/>
</dbReference>
<dbReference type="Gene3D" id="1.10.8.60">
    <property type="match status" value="1"/>
</dbReference>
<feature type="domain" description="AAA+ ATPase" evidence="1">
    <location>
        <begin position="40"/>
        <end position="172"/>
    </location>
</feature>
<dbReference type="RefSeq" id="WP_085864397.1">
    <property type="nucleotide sequence ID" value="NZ_FWFT01000003.1"/>
</dbReference>
<dbReference type="Proteomes" id="UP000193623">
    <property type="component" value="Unassembled WGS sequence"/>
</dbReference>
<accession>A0A1Y5SFJ1</accession>
<dbReference type="Pfam" id="PF22688">
    <property type="entry name" value="Hda_lid"/>
    <property type="match status" value="1"/>
</dbReference>
<dbReference type="SMART" id="SM00382">
    <property type="entry name" value="AAA"/>
    <property type="match status" value="1"/>
</dbReference>
<dbReference type="GO" id="GO:0005886">
    <property type="term" value="C:plasma membrane"/>
    <property type="evidence" value="ECO:0007669"/>
    <property type="project" value="TreeGrafter"/>
</dbReference>
<dbReference type="PANTHER" id="PTHR30050:SF5">
    <property type="entry name" value="DNAA REGULATORY INACTIVATOR HDA"/>
    <property type="match status" value="1"/>
</dbReference>
<protein>
    <submittedName>
        <fullName evidence="2">DnaA regulatory inactivator Hda</fullName>
    </submittedName>
</protein>
<sequence>MAEQLAFDLPATVRLGADDFFVSPANEQAFAMVRTPAAWPDGKLALIGPSGSGKTHLAGILAAEAGLDVITASDIDPAAPLPTRGLIVEDGEGLAPVAEEWLFHTHNHLRAQTLPLLLTGRSAPARWDIALPDLRSRLVAATTARIGTPDDPLLMAVLLKHFSDRQLMPAPDVIAYLQRHLPRSFEAIRATVRTLDRAALEQGKPLTRPFVRDVLDSVAPDTR</sequence>
<dbReference type="EMBL" id="FWFT01000003">
    <property type="protein sequence ID" value="SLN39543.1"/>
    <property type="molecule type" value="Genomic_DNA"/>
</dbReference>
<gene>
    <name evidence="2" type="primary">hda</name>
    <name evidence="2" type="ORF">PSJ8397_01955</name>
</gene>
<keyword evidence="3" id="KW-1185">Reference proteome</keyword>
<dbReference type="AlphaFoldDB" id="A0A1Y5SFJ1"/>